<dbReference type="Gene3D" id="4.10.520.10">
    <property type="entry name" value="IHF-like DNA-binding proteins"/>
    <property type="match status" value="1"/>
</dbReference>
<dbReference type="RefSeq" id="WP_082052357.1">
    <property type="nucleotide sequence ID" value="NZ_CATXDA010000017.1"/>
</dbReference>
<dbReference type="AlphaFoldDB" id="A0A6I2U8B5"/>
<evidence type="ECO:0000313" key="1">
    <source>
        <dbReference type="EMBL" id="MST92384.1"/>
    </source>
</evidence>
<dbReference type="InterPro" id="IPR010992">
    <property type="entry name" value="IHF-like_DNA-bd_dom_sf"/>
</dbReference>
<reference evidence="1 2" key="1">
    <citation type="submission" date="2019-08" db="EMBL/GenBank/DDBJ databases">
        <title>In-depth cultivation of the pig gut microbiome towards novel bacterial diversity and tailored functional studies.</title>
        <authorList>
            <person name="Wylensek D."/>
            <person name="Hitch T.C.A."/>
            <person name="Clavel T."/>
        </authorList>
    </citation>
    <scope>NUCLEOTIDE SEQUENCE [LARGE SCALE GENOMIC DNA]</scope>
    <source>
        <strain evidence="1 2">WCA3-601-WT-6J</strain>
    </source>
</reference>
<dbReference type="SUPFAM" id="SSF47729">
    <property type="entry name" value="IHF-like DNA-binding proteins"/>
    <property type="match status" value="1"/>
</dbReference>
<comment type="caution">
    <text evidence="1">The sequence shown here is derived from an EMBL/GenBank/DDBJ whole genome shotgun (WGS) entry which is preliminary data.</text>
</comment>
<gene>
    <name evidence="1" type="ORF">FYJ76_10645</name>
</gene>
<dbReference type="GO" id="GO:0030527">
    <property type="term" value="F:structural constituent of chromatin"/>
    <property type="evidence" value="ECO:0007669"/>
    <property type="project" value="InterPro"/>
</dbReference>
<dbReference type="GO" id="GO:0003677">
    <property type="term" value="F:DNA binding"/>
    <property type="evidence" value="ECO:0007669"/>
    <property type="project" value="InterPro"/>
</dbReference>
<evidence type="ECO:0000313" key="2">
    <source>
        <dbReference type="Proteomes" id="UP000431913"/>
    </source>
</evidence>
<dbReference type="Pfam" id="PF00216">
    <property type="entry name" value="Bac_DNA_binding"/>
    <property type="match status" value="1"/>
</dbReference>
<protein>
    <submittedName>
        <fullName evidence="1">Uncharacterized protein</fullName>
    </submittedName>
</protein>
<dbReference type="GeneID" id="99804718"/>
<dbReference type="InterPro" id="IPR000119">
    <property type="entry name" value="Hist_DNA-bd"/>
</dbReference>
<name>A0A6I2U8B5_9FIRM</name>
<dbReference type="EMBL" id="VUNJ01000010">
    <property type="protein sequence ID" value="MST92384.1"/>
    <property type="molecule type" value="Genomic_DNA"/>
</dbReference>
<sequence>MFTVREISGHNRFNHNTKQSIDIFAKKSPVFKAGKNLKEEVNRLSI</sequence>
<dbReference type="Proteomes" id="UP000431913">
    <property type="component" value="Unassembled WGS sequence"/>
</dbReference>
<accession>A0A6I2U8B5</accession>
<proteinExistence type="predicted"/>
<organism evidence="1 2">
    <name type="scientific">Ruthenibacterium lactatiformans</name>
    <dbReference type="NCBI Taxonomy" id="1550024"/>
    <lineage>
        <taxon>Bacteria</taxon>
        <taxon>Bacillati</taxon>
        <taxon>Bacillota</taxon>
        <taxon>Clostridia</taxon>
        <taxon>Eubacteriales</taxon>
        <taxon>Oscillospiraceae</taxon>
        <taxon>Ruthenibacterium</taxon>
    </lineage>
</organism>